<keyword evidence="2 4" id="KW-0689">Ribosomal protein</keyword>
<organism evidence="5">
    <name type="scientific">Emiliania huxleyi</name>
    <name type="common">Coccolithophore</name>
    <name type="synonym">Pontosphaera huxleyi</name>
    <dbReference type="NCBI Taxonomy" id="2903"/>
    <lineage>
        <taxon>Eukaryota</taxon>
        <taxon>Haptista</taxon>
        <taxon>Haptophyta</taxon>
        <taxon>Prymnesiophyceae</taxon>
        <taxon>Isochrysidales</taxon>
        <taxon>Noelaerhabdaceae</taxon>
        <taxon>Emiliania</taxon>
    </lineage>
</organism>
<reference evidence="5" key="1">
    <citation type="journal article" date="2012" name="J. Eukaryot. Microbiol.">
        <title>Twenty-Fold Difference in Evolutionary Rates between the Mitochondrial and Plastid Genomes of Species with Secondary Red Plastids.</title>
        <authorList>
            <person name="Smith D.R."/>
            <person name="Keeling P.J."/>
        </authorList>
    </citation>
    <scope>NUCLEOTIDE SEQUENCE</scope>
</reference>
<dbReference type="AlphaFoldDB" id="H9LTP7"/>
<accession>H9LTP7</accession>
<dbReference type="InterPro" id="IPR014721">
    <property type="entry name" value="Ribsml_uS5_D2-typ_fold_subgr"/>
</dbReference>
<keyword evidence="5" id="KW-0934">Plastid</keyword>
<evidence type="ECO:0000256" key="2">
    <source>
        <dbReference type="ARBA" id="ARBA00022980"/>
    </source>
</evidence>
<evidence type="ECO:0000256" key="1">
    <source>
        <dbReference type="ARBA" id="ARBA00005251"/>
    </source>
</evidence>
<evidence type="ECO:0000256" key="3">
    <source>
        <dbReference type="ARBA" id="ARBA00023274"/>
    </source>
</evidence>
<dbReference type="GO" id="GO:0022627">
    <property type="term" value="C:cytosolic small ribosomal subunit"/>
    <property type="evidence" value="ECO:0007669"/>
    <property type="project" value="TreeGrafter"/>
</dbReference>
<dbReference type="PANTHER" id="PTHR21569">
    <property type="entry name" value="RIBOSOMAL PROTEIN S9"/>
    <property type="match status" value="1"/>
</dbReference>
<dbReference type="RefSeq" id="YP_277421.1">
    <property type="nucleotide sequence ID" value="NC_007288.1"/>
</dbReference>
<name>H9LTP7_EMIHU</name>
<geneLocation type="plastid" evidence="5"/>
<dbReference type="PANTHER" id="PTHR21569:SF1">
    <property type="entry name" value="SMALL RIBOSOMAL SUBUNIT PROTEIN US9M"/>
    <property type="match status" value="1"/>
</dbReference>
<dbReference type="GO" id="GO:0003735">
    <property type="term" value="F:structural constituent of ribosome"/>
    <property type="evidence" value="ECO:0007669"/>
    <property type="project" value="InterPro"/>
</dbReference>
<gene>
    <name evidence="5" type="primary">rps9</name>
</gene>
<protein>
    <submittedName>
        <fullName evidence="5">Ribosomal protein S9</fullName>
    </submittedName>
</protein>
<comment type="similarity">
    <text evidence="1 4">Belongs to the universal ribosomal protein uS9 family.</text>
</comment>
<sequence>MSTISYTAVGRRKEATAKVKLQPGTGIITVNKKPGETYFNYNSEYLSTLRGPLLALGLENDYDLHITAKGGGIKGQTDAVKLGLARAICTMSSEKRESLKPHGYLTRDYRAKERKKYGLRKARKAPQFSKR</sequence>
<evidence type="ECO:0000313" key="5">
    <source>
        <dbReference type="EMBL" id="AEI29578.1"/>
    </source>
</evidence>
<dbReference type="InterPro" id="IPR000754">
    <property type="entry name" value="Ribosomal_uS9"/>
</dbReference>
<proteinExistence type="inferred from homology"/>
<dbReference type="HAMAP" id="MF_00532_B">
    <property type="entry name" value="Ribosomal_uS9_B"/>
    <property type="match status" value="1"/>
</dbReference>
<dbReference type="InterPro" id="IPR023035">
    <property type="entry name" value="Ribosomal_uS9_bac/plastid"/>
</dbReference>
<dbReference type="GO" id="GO:0003723">
    <property type="term" value="F:RNA binding"/>
    <property type="evidence" value="ECO:0007669"/>
    <property type="project" value="TreeGrafter"/>
</dbReference>
<dbReference type="InterPro" id="IPR020568">
    <property type="entry name" value="Ribosomal_Su5_D2-typ_SF"/>
</dbReference>
<dbReference type="SUPFAM" id="SSF54211">
    <property type="entry name" value="Ribosomal protein S5 domain 2-like"/>
    <property type="match status" value="1"/>
</dbReference>
<dbReference type="NCBIfam" id="NF001099">
    <property type="entry name" value="PRK00132.1"/>
    <property type="match status" value="1"/>
</dbReference>
<dbReference type="EMBL" id="JN022705">
    <property type="protein sequence ID" value="AEI29578.1"/>
    <property type="molecule type" value="Genomic_DNA"/>
</dbReference>
<dbReference type="InterPro" id="IPR020574">
    <property type="entry name" value="Ribosomal_uS9_CS"/>
</dbReference>
<dbReference type="GO" id="GO:0006412">
    <property type="term" value="P:translation"/>
    <property type="evidence" value="ECO:0007669"/>
    <property type="project" value="InterPro"/>
</dbReference>
<evidence type="ECO:0000256" key="4">
    <source>
        <dbReference type="RuleBase" id="RU003815"/>
    </source>
</evidence>
<keyword evidence="3 4" id="KW-0687">Ribonucleoprotein</keyword>
<dbReference type="PROSITE" id="PS00360">
    <property type="entry name" value="RIBOSOMAL_S9"/>
    <property type="match status" value="1"/>
</dbReference>
<dbReference type="SMR" id="H9LTP7"/>
<dbReference type="GeneID" id="3562524"/>
<dbReference type="Pfam" id="PF00380">
    <property type="entry name" value="Ribosomal_S9"/>
    <property type="match status" value="1"/>
</dbReference>
<dbReference type="FunFam" id="3.30.230.10:FF:000001">
    <property type="entry name" value="30S ribosomal protein S9"/>
    <property type="match status" value="1"/>
</dbReference>
<dbReference type="Gene3D" id="3.30.230.10">
    <property type="match status" value="1"/>
</dbReference>